<accession>A0A822ZFH2</accession>
<proteinExistence type="predicted"/>
<reference evidence="1 2" key="1">
    <citation type="journal article" date="2020" name="Mol. Biol. Evol.">
        <title>Distinct Expression and Methylation Patterns for Genes with Different Fates following a Single Whole-Genome Duplication in Flowering Plants.</title>
        <authorList>
            <person name="Shi T."/>
            <person name="Rahmani R.S."/>
            <person name="Gugger P.F."/>
            <person name="Wang M."/>
            <person name="Li H."/>
            <person name="Zhang Y."/>
            <person name="Li Z."/>
            <person name="Wang Q."/>
            <person name="Van de Peer Y."/>
            <person name="Marchal K."/>
            <person name="Chen J."/>
        </authorList>
    </citation>
    <scope>NUCLEOTIDE SEQUENCE [LARGE SCALE GENOMIC DNA]</scope>
    <source>
        <tissue evidence="1">Leaf</tissue>
    </source>
</reference>
<comment type="caution">
    <text evidence="1">The sequence shown here is derived from an EMBL/GenBank/DDBJ whole genome shotgun (WGS) entry which is preliminary data.</text>
</comment>
<dbReference type="Proteomes" id="UP000607653">
    <property type="component" value="Unassembled WGS sequence"/>
</dbReference>
<dbReference type="AlphaFoldDB" id="A0A822ZFH2"/>
<protein>
    <submittedName>
        <fullName evidence="1">Uncharacterized protein</fullName>
    </submittedName>
</protein>
<evidence type="ECO:0000313" key="2">
    <source>
        <dbReference type="Proteomes" id="UP000607653"/>
    </source>
</evidence>
<sequence length="39" mass="4485">MFSLPPLMDVGEVLNLFGFDHQIITKKITFVTSYNRPNT</sequence>
<dbReference type="EMBL" id="DUZY01000006">
    <property type="protein sequence ID" value="DAD42501.1"/>
    <property type="molecule type" value="Genomic_DNA"/>
</dbReference>
<gene>
    <name evidence="1" type="ORF">HUJ06_000731</name>
</gene>
<organism evidence="1 2">
    <name type="scientific">Nelumbo nucifera</name>
    <name type="common">Sacred lotus</name>
    <dbReference type="NCBI Taxonomy" id="4432"/>
    <lineage>
        <taxon>Eukaryota</taxon>
        <taxon>Viridiplantae</taxon>
        <taxon>Streptophyta</taxon>
        <taxon>Embryophyta</taxon>
        <taxon>Tracheophyta</taxon>
        <taxon>Spermatophyta</taxon>
        <taxon>Magnoliopsida</taxon>
        <taxon>Proteales</taxon>
        <taxon>Nelumbonaceae</taxon>
        <taxon>Nelumbo</taxon>
    </lineage>
</organism>
<keyword evidence="2" id="KW-1185">Reference proteome</keyword>
<name>A0A822ZFH2_NELNU</name>
<evidence type="ECO:0000313" key="1">
    <source>
        <dbReference type="EMBL" id="DAD42501.1"/>
    </source>
</evidence>